<proteinExistence type="predicted"/>
<gene>
    <name evidence="2" type="ORF">BC781_1011064</name>
</gene>
<dbReference type="RefSeq" id="WP_109616167.1">
    <property type="nucleotide sequence ID" value="NZ_QGDO01000001.1"/>
</dbReference>
<protein>
    <submittedName>
        <fullName evidence="2">Uncharacterized protein</fullName>
    </submittedName>
</protein>
<dbReference type="Proteomes" id="UP000245535">
    <property type="component" value="Unassembled WGS sequence"/>
</dbReference>
<dbReference type="OrthoDB" id="1116284at2"/>
<organism evidence="2 3">
    <name type="scientific">Sediminitomix flava</name>
    <dbReference type="NCBI Taxonomy" id="379075"/>
    <lineage>
        <taxon>Bacteria</taxon>
        <taxon>Pseudomonadati</taxon>
        <taxon>Bacteroidota</taxon>
        <taxon>Cytophagia</taxon>
        <taxon>Cytophagales</taxon>
        <taxon>Flammeovirgaceae</taxon>
        <taxon>Sediminitomix</taxon>
    </lineage>
</organism>
<evidence type="ECO:0000313" key="3">
    <source>
        <dbReference type="Proteomes" id="UP000245535"/>
    </source>
</evidence>
<evidence type="ECO:0000256" key="1">
    <source>
        <dbReference type="SAM" id="SignalP"/>
    </source>
</evidence>
<feature type="chain" id="PRO_5016243871" evidence="1">
    <location>
        <begin position="23"/>
        <end position="298"/>
    </location>
</feature>
<dbReference type="AlphaFoldDB" id="A0A315ZHL5"/>
<comment type="caution">
    <text evidence="2">The sequence shown here is derived from an EMBL/GenBank/DDBJ whole genome shotgun (WGS) entry which is preliminary data.</text>
</comment>
<evidence type="ECO:0000313" key="2">
    <source>
        <dbReference type="EMBL" id="PWJ44693.1"/>
    </source>
</evidence>
<keyword evidence="1" id="KW-0732">Signal</keyword>
<keyword evidence="3" id="KW-1185">Reference proteome</keyword>
<sequence>MKKNVYAWLFAFLIGTSANVFAKDIVDPTDRLDKKATIEAPTQDIDIINEVLQSIPSPLEISSLIKDENAIYNRSTLSVASNVSRYNTQFKKALNLGIYGTDLGYSNIYGKTQDALSYLNSVQKLAEDLGIGQFFDYELIKELAETSNIEELVLQTTLNFEKINFHLREQRRENISLLSLTGGWIEAVYLTTMVNQRLKSAVLNEKIADQRIVLDQLLLVLDAYSSKPDFPELISDLNELKKVYDAIEIEEIEGETVAKEVDGILVAESSTVYNVKATDADIQKISSLIKSIRSKIIQ</sequence>
<accession>A0A315ZHL5</accession>
<reference evidence="2 3" key="1">
    <citation type="submission" date="2018-03" db="EMBL/GenBank/DDBJ databases">
        <title>Genomic Encyclopedia of Archaeal and Bacterial Type Strains, Phase II (KMG-II): from individual species to whole genera.</title>
        <authorList>
            <person name="Goeker M."/>
        </authorList>
    </citation>
    <scope>NUCLEOTIDE SEQUENCE [LARGE SCALE GENOMIC DNA]</scope>
    <source>
        <strain evidence="2 3">DSM 28229</strain>
    </source>
</reference>
<name>A0A315ZHL5_SEDFL</name>
<dbReference type="EMBL" id="QGDO01000001">
    <property type="protein sequence ID" value="PWJ44693.1"/>
    <property type="molecule type" value="Genomic_DNA"/>
</dbReference>
<feature type="signal peptide" evidence="1">
    <location>
        <begin position="1"/>
        <end position="22"/>
    </location>
</feature>